<dbReference type="Proteomes" id="UP001516400">
    <property type="component" value="Unassembled WGS sequence"/>
</dbReference>
<evidence type="ECO:0000313" key="2">
    <source>
        <dbReference type="EMBL" id="KAL3271691.1"/>
    </source>
</evidence>
<proteinExistence type="predicted"/>
<dbReference type="AlphaFoldDB" id="A0ABD2MZS8"/>
<keyword evidence="3" id="KW-1185">Reference proteome</keyword>
<comment type="caution">
    <text evidence="2">The sequence shown here is derived from an EMBL/GenBank/DDBJ whole genome shotgun (WGS) entry which is preliminary data.</text>
</comment>
<protein>
    <submittedName>
        <fullName evidence="2">Uncharacterized protein</fullName>
    </submittedName>
</protein>
<name>A0ABD2MZS8_9CUCU</name>
<feature type="compositionally biased region" description="Basic and acidic residues" evidence="1">
    <location>
        <begin position="83"/>
        <end position="95"/>
    </location>
</feature>
<evidence type="ECO:0000256" key="1">
    <source>
        <dbReference type="SAM" id="MobiDB-lite"/>
    </source>
</evidence>
<evidence type="ECO:0000313" key="3">
    <source>
        <dbReference type="Proteomes" id="UP001516400"/>
    </source>
</evidence>
<accession>A0ABD2MZS8</accession>
<dbReference type="EMBL" id="JABFTP020000042">
    <property type="protein sequence ID" value="KAL3271691.1"/>
    <property type="molecule type" value="Genomic_DNA"/>
</dbReference>
<sequence>MSGVRRPYIIPPQNITVPPSKVTTSLATASRSWFPHVLPLRSDSIGSGLLTPASSFLKKAIELNTKNEKTRRQSILKIKQARKSSENNAYEKRPS</sequence>
<gene>
    <name evidence="2" type="ORF">HHI36_022164</name>
</gene>
<feature type="region of interest" description="Disordered" evidence="1">
    <location>
        <begin position="68"/>
        <end position="95"/>
    </location>
</feature>
<reference evidence="2 3" key="1">
    <citation type="journal article" date="2021" name="BMC Biol.">
        <title>Horizontally acquired antibacterial genes associated with adaptive radiation of ladybird beetles.</title>
        <authorList>
            <person name="Li H.S."/>
            <person name="Tang X.F."/>
            <person name="Huang Y.H."/>
            <person name="Xu Z.Y."/>
            <person name="Chen M.L."/>
            <person name="Du X.Y."/>
            <person name="Qiu B.Y."/>
            <person name="Chen P.T."/>
            <person name="Zhang W."/>
            <person name="Slipinski A."/>
            <person name="Escalona H.E."/>
            <person name="Waterhouse R.M."/>
            <person name="Zwick A."/>
            <person name="Pang H."/>
        </authorList>
    </citation>
    <scope>NUCLEOTIDE SEQUENCE [LARGE SCALE GENOMIC DNA]</scope>
    <source>
        <strain evidence="2">SYSU2018</strain>
    </source>
</reference>
<organism evidence="2 3">
    <name type="scientific">Cryptolaemus montrouzieri</name>
    <dbReference type="NCBI Taxonomy" id="559131"/>
    <lineage>
        <taxon>Eukaryota</taxon>
        <taxon>Metazoa</taxon>
        <taxon>Ecdysozoa</taxon>
        <taxon>Arthropoda</taxon>
        <taxon>Hexapoda</taxon>
        <taxon>Insecta</taxon>
        <taxon>Pterygota</taxon>
        <taxon>Neoptera</taxon>
        <taxon>Endopterygota</taxon>
        <taxon>Coleoptera</taxon>
        <taxon>Polyphaga</taxon>
        <taxon>Cucujiformia</taxon>
        <taxon>Coccinelloidea</taxon>
        <taxon>Coccinellidae</taxon>
        <taxon>Scymninae</taxon>
        <taxon>Scymnini</taxon>
        <taxon>Cryptolaemus</taxon>
    </lineage>
</organism>